<dbReference type="Pfam" id="PF04055">
    <property type="entry name" value="Radical_SAM"/>
    <property type="match status" value="1"/>
</dbReference>
<dbReference type="InterPro" id="IPR013785">
    <property type="entry name" value="Aldolase_TIM"/>
</dbReference>
<reference evidence="7 8" key="1">
    <citation type="submission" date="2020-02" db="EMBL/GenBank/DDBJ databases">
        <authorList>
            <person name="Kim Y.B."/>
            <person name="Roh S.W."/>
        </authorList>
    </citation>
    <scope>NUCLEOTIDE SEQUENCE [LARGE SCALE GENOMIC DNA]</scope>
    <source>
        <strain evidence="7 8">DSM 103574</strain>
    </source>
</reference>
<accession>A0A858BQM4</accession>
<dbReference type="PANTHER" id="PTHR11228">
    <property type="entry name" value="RADICAL SAM DOMAIN PROTEIN"/>
    <property type="match status" value="1"/>
</dbReference>
<keyword evidence="3" id="KW-0408">Iron</keyword>
<dbReference type="EMBL" id="CP048649">
    <property type="protein sequence ID" value="QIB68171.1"/>
    <property type="molecule type" value="Genomic_DNA"/>
</dbReference>
<keyword evidence="4" id="KW-0411">Iron-sulfur</keyword>
<dbReference type="PROSITE" id="PS51918">
    <property type="entry name" value="RADICAL_SAM"/>
    <property type="match status" value="1"/>
</dbReference>
<evidence type="ECO:0000256" key="2">
    <source>
        <dbReference type="ARBA" id="ARBA00022723"/>
    </source>
</evidence>
<feature type="domain" description="Radical SAM core" evidence="6">
    <location>
        <begin position="27"/>
        <end position="274"/>
    </location>
</feature>
<dbReference type="Proteomes" id="UP000466848">
    <property type="component" value="Chromosome"/>
</dbReference>
<dbReference type="GO" id="GO:0046872">
    <property type="term" value="F:metal ion binding"/>
    <property type="evidence" value="ECO:0007669"/>
    <property type="project" value="UniProtKB-KW"/>
</dbReference>
<dbReference type="GO" id="GO:0051536">
    <property type="term" value="F:iron-sulfur cluster binding"/>
    <property type="evidence" value="ECO:0007669"/>
    <property type="project" value="UniProtKB-KW"/>
</dbReference>
<dbReference type="SFLD" id="SFLDS00029">
    <property type="entry name" value="Radical_SAM"/>
    <property type="match status" value="1"/>
</dbReference>
<dbReference type="GO" id="GO:0003824">
    <property type="term" value="F:catalytic activity"/>
    <property type="evidence" value="ECO:0007669"/>
    <property type="project" value="InterPro"/>
</dbReference>
<dbReference type="PANTHER" id="PTHR11228:SF7">
    <property type="entry name" value="PQQA PEPTIDE CYCLASE"/>
    <property type="match status" value="1"/>
</dbReference>
<evidence type="ECO:0000313" key="7">
    <source>
        <dbReference type="EMBL" id="QIB68171.1"/>
    </source>
</evidence>
<sequence length="513" mass="59536">MEIDDFLKENREYIIRECASGVKGDCILPVSTICIALTNRCNLHCIMCQYCSKEYSNKTYNNEEPFSITIDQYKELFTKELVERMYSEGDARSIDGGLPSVLFTHGESFLNKDIHGIILHTRRIMPIGYIQITTNGTISPYAIEGGEDLLKHVNIICFSIDGCTKETFEEIRTPANFETVLQNLKDWTSISKKLNRKKPFRIAIVLSKKNIHELPGIVKMAAELGSFESIYIQPLLVNQKHSHLESMKLEYIEKNLLIGAISEAQNIASREGIRLDFAVSPDILISQANNSIEQKPNYNNYMQYCSYFRNGFIEINPDGAIREICCNMTPEDNAYLMDKYNLSNNDYGFDAYNSIGYWQLRQDLINGKLEKYCRNCQLGYYDGLKYTQNHYKYHLEDKKELSSKIITLRKLLLKQENENKLSKDSIGNLKNTNAELQKILKQEEQEKTMYLSCMESLEKRVKQLENEKIQLIGKNKSLEEQIYLIFNSFSWKITEPLRIIKKAYKNRRKHGNK</sequence>
<evidence type="ECO:0000256" key="1">
    <source>
        <dbReference type="ARBA" id="ARBA00022691"/>
    </source>
</evidence>
<dbReference type="Gene3D" id="3.20.20.70">
    <property type="entry name" value="Aldolase class I"/>
    <property type="match status" value="1"/>
</dbReference>
<dbReference type="InterPro" id="IPR050377">
    <property type="entry name" value="Radical_SAM_PqqE_MftC-like"/>
</dbReference>
<evidence type="ECO:0000313" key="8">
    <source>
        <dbReference type="Proteomes" id="UP000466848"/>
    </source>
</evidence>
<keyword evidence="1" id="KW-0949">S-adenosyl-L-methionine</keyword>
<keyword evidence="2" id="KW-0479">Metal-binding</keyword>
<evidence type="ECO:0000256" key="4">
    <source>
        <dbReference type="ARBA" id="ARBA00023014"/>
    </source>
</evidence>
<dbReference type="CDD" id="cd01335">
    <property type="entry name" value="Radical_SAM"/>
    <property type="match status" value="1"/>
</dbReference>
<dbReference type="InterPro" id="IPR007197">
    <property type="entry name" value="rSAM"/>
</dbReference>
<evidence type="ECO:0000256" key="5">
    <source>
        <dbReference type="SAM" id="Coils"/>
    </source>
</evidence>
<keyword evidence="8" id="KW-1185">Reference proteome</keyword>
<name>A0A858BQM4_9FIRM</name>
<protein>
    <submittedName>
        <fullName evidence="7">Radical SAM protein</fullName>
    </submittedName>
</protein>
<dbReference type="InterPro" id="IPR058240">
    <property type="entry name" value="rSAM_sf"/>
</dbReference>
<organism evidence="7 8">
    <name type="scientific">Aminipila butyrica</name>
    <dbReference type="NCBI Taxonomy" id="433296"/>
    <lineage>
        <taxon>Bacteria</taxon>
        <taxon>Bacillati</taxon>
        <taxon>Bacillota</taxon>
        <taxon>Clostridia</taxon>
        <taxon>Peptostreptococcales</taxon>
        <taxon>Anaerovoracaceae</taxon>
        <taxon>Aminipila</taxon>
    </lineage>
</organism>
<dbReference type="KEGG" id="abut:Ami103574_02080"/>
<dbReference type="RefSeq" id="WP_163065091.1">
    <property type="nucleotide sequence ID" value="NZ_CP048649.1"/>
</dbReference>
<dbReference type="SFLD" id="SFLDG01067">
    <property type="entry name" value="SPASM/twitch_domain_containing"/>
    <property type="match status" value="1"/>
</dbReference>
<evidence type="ECO:0000256" key="3">
    <source>
        <dbReference type="ARBA" id="ARBA00023004"/>
    </source>
</evidence>
<dbReference type="AlphaFoldDB" id="A0A858BQM4"/>
<feature type="coiled-coil region" evidence="5">
    <location>
        <begin position="398"/>
        <end position="481"/>
    </location>
</feature>
<proteinExistence type="predicted"/>
<evidence type="ECO:0000259" key="6">
    <source>
        <dbReference type="PROSITE" id="PS51918"/>
    </source>
</evidence>
<gene>
    <name evidence="7" type="ORF">Ami103574_02080</name>
</gene>
<dbReference type="SUPFAM" id="SSF102114">
    <property type="entry name" value="Radical SAM enzymes"/>
    <property type="match status" value="1"/>
</dbReference>
<keyword evidence="5" id="KW-0175">Coiled coil</keyword>